<reference evidence="3" key="1">
    <citation type="submission" date="2014-01" db="EMBL/GenBank/DDBJ databases">
        <title>The genome of the white-rot fungus Pycnoporus cinnabarinus: a basidiomycete model with a versatile arsenal for lignocellulosic biomass breakdown.</title>
        <authorList>
            <person name="Levasseur A."/>
            <person name="Lomascolo A."/>
            <person name="Ruiz-Duenas F.J."/>
            <person name="Uzan E."/>
            <person name="Piumi F."/>
            <person name="Kues U."/>
            <person name="Ram A.F.J."/>
            <person name="Murat C."/>
            <person name="Haon M."/>
            <person name="Benoit I."/>
            <person name="Arfi Y."/>
            <person name="Chevret D."/>
            <person name="Drula E."/>
            <person name="Kwon M.J."/>
            <person name="Gouret P."/>
            <person name="Lesage-Meessen L."/>
            <person name="Lombard V."/>
            <person name="Mariette J."/>
            <person name="Noirot C."/>
            <person name="Park J."/>
            <person name="Patyshakuliyeva A."/>
            <person name="Wieneger R.A.B."/>
            <person name="Wosten H.A.B."/>
            <person name="Martin F."/>
            <person name="Coutinho P.M."/>
            <person name="de Vries R."/>
            <person name="Martinez A.T."/>
            <person name="Klopp C."/>
            <person name="Pontarotti P."/>
            <person name="Henrissat B."/>
            <person name="Record E."/>
        </authorList>
    </citation>
    <scope>NUCLEOTIDE SEQUENCE [LARGE SCALE GENOMIC DNA]</scope>
    <source>
        <strain evidence="3">BRFM137</strain>
    </source>
</reference>
<accession>A0A060SG85</accession>
<dbReference type="Pfam" id="PF21762">
    <property type="entry name" value="DEDDh_C"/>
    <property type="match status" value="1"/>
</dbReference>
<dbReference type="Gene3D" id="3.30.420.10">
    <property type="entry name" value="Ribonuclease H-like superfamily/Ribonuclease H"/>
    <property type="match status" value="1"/>
</dbReference>
<keyword evidence="4" id="KW-1185">Reference proteome</keyword>
<comment type="caution">
    <text evidence="3">The sequence shown here is derived from an EMBL/GenBank/DDBJ whole genome shotgun (WGS) entry which is preliminary data.</text>
</comment>
<feature type="compositionally biased region" description="Basic and acidic residues" evidence="1">
    <location>
        <begin position="359"/>
        <end position="380"/>
    </location>
</feature>
<dbReference type="SUPFAM" id="SSF53098">
    <property type="entry name" value="Ribonuclease H-like"/>
    <property type="match status" value="1"/>
</dbReference>
<dbReference type="HOGENOM" id="CLU_046155_0_0_1"/>
<evidence type="ECO:0000313" key="4">
    <source>
        <dbReference type="Proteomes" id="UP000029665"/>
    </source>
</evidence>
<feature type="region of interest" description="Disordered" evidence="1">
    <location>
        <begin position="355"/>
        <end position="406"/>
    </location>
</feature>
<sequence length="406" mass="46623">MAQENGSVKPVGRIVTGYYRFTDIFFEWHQALPNQADVSPLKALIAYNALVHPDHPLRKQGVNGIELYLGTFETGEMRLLFSSAQIEYIRYWLHAVGLTEDFIPIPSSEYLIQPSDLVACSPDVYSDAAVLKKAIKSIDKNNKRLRGTGTLLTSRRFAFEKARTLWAAKLGTWCAMDFEAWDMDHTLLTEFGWSLARWESGELVREDGHLIVKEHRSYTQKYVPNHREFYNFGQSEVVNKQTFKQRIHDLIDKHREIGPLFLVFHDNSQDIKYLKSDAVKAVERLDYILPDNPQKGELYVVDTADLFAALEGDESNNKRSLERVCRHLQIPTKYLHNAGNDAHYTLESMISMASGDPVDQQREQRWPKRTEENQPKVEFKDWEEDSDFSDMEGVMGPPTAGVGNEC</sequence>
<dbReference type="InterPro" id="IPR048519">
    <property type="entry name" value="Gfd2/YDR514C-like_C"/>
</dbReference>
<protein>
    <recommendedName>
        <fullName evidence="2">Gfd2/YDR514C-like C-terminal domain-containing protein</fullName>
    </recommendedName>
</protein>
<dbReference type="EMBL" id="CCBP010000100">
    <property type="protein sequence ID" value="CDO71249.1"/>
    <property type="molecule type" value="Genomic_DNA"/>
</dbReference>
<gene>
    <name evidence="3" type="ORF">BN946_scf184908.g6</name>
</gene>
<dbReference type="PANTHER" id="PTHR28083:SF1">
    <property type="entry name" value="GOOD FOR FULL DBP5 ACTIVITY PROTEIN 2"/>
    <property type="match status" value="1"/>
</dbReference>
<evidence type="ECO:0000259" key="2">
    <source>
        <dbReference type="Pfam" id="PF21762"/>
    </source>
</evidence>
<dbReference type="GO" id="GO:0005634">
    <property type="term" value="C:nucleus"/>
    <property type="evidence" value="ECO:0007669"/>
    <property type="project" value="TreeGrafter"/>
</dbReference>
<dbReference type="OrthoDB" id="5953249at2759"/>
<dbReference type="Proteomes" id="UP000029665">
    <property type="component" value="Unassembled WGS sequence"/>
</dbReference>
<proteinExistence type="predicted"/>
<dbReference type="GO" id="GO:0003676">
    <property type="term" value="F:nucleic acid binding"/>
    <property type="evidence" value="ECO:0007669"/>
    <property type="project" value="InterPro"/>
</dbReference>
<feature type="domain" description="Gfd2/YDR514C-like C-terminal" evidence="2">
    <location>
        <begin position="172"/>
        <end position="352"/>
    </location>
</feature>
<organism evidence="3 4">
    <name type="scientific">Pycnoporus cinnabarinus</name>
    <name type="common">Cinnabar-red polypore</name>
    <name type="synonym">Trametes cinnabarina</name>
    <dbReference type="NCBI Taxonomy" id="5643"/>
    <lineage>
        <taxon>Eukaryota</taxon>
        <taxon>Fungi</taxon>
        <taxon>Dikarya</taxon>
        <taxon>Basidiomycota</taxon>
        <taxon>Agaricomycotina</taxon>
        <taxon>Agaricomycetes</taxon>
        <taxon>Polyporales</taxon>
        <taxon>Polyporaceae</taxon>
        <taxon>Trametes</taxon>
    </lineage>
</organism>
<dbReference type="STRING" id="5643.A0A060SG85"/>
<dbReference type="OMA" id="QIEYIRY"/>
<dbReference type="InterPro" id="IPR040151">
    <property type="entry name" value="Gfd2/YDR514C-like"/>
</dbReference>
<dbReference type="AlphaFoldDB" id="A0A060SG85"/>
<name>A0A060SG85_PYCCI</name>
<dbReference type="InterPro" id="IPR036397">
    <property type="entry name" value="RNaseH_sf"/>
</dbReference>
<dbReference type="InterPro" id="IPR012337">
    <property type="entry name" value="RNaseH-like_sf"/>
</dbReference>
<evidence type="ECO:0000256" key="1">
    <source>
        <dbReference type="SAM" id="MobiDB-lite"/>
    </source>
</evidence>
<evidence type="ECO:0000313" key="3">
    <source>
        <dbReference type="EMBL" id="CDO71249.1"/>
    </source>
</evidence>
<dbReference type="PANTHER" id="PTHR28083">
    <property type="entry name" value="GOOD FOR FULL DBP5 ACTIVITY PROTEIN 2"/>
    <property type="match status" value="1"/>
</dbReference>
<feature type="compositionally biased region" description="Acidic residues" evidence="1">
    <location>
        <begin position="381"/>
        <end position="390"/>
    </location>
</feature>